<dbReference type="InterPro" id="IPR021354">
    <property type="entry name" value="DUF2975"/>
</dbReference>
<feature type="transmembrane region" description="Helical" evidence="1">
    <location>
        <begin position="157"/>
        <end position="174"/>
    </location>
</feature>
<protein>
    <recommendedName>
        <fullName evidence="3">DUF2975 domain-containing protein</fullName>
    </recommendedName>
</protein>
<accession>A0A3B0R2N2</accession>
<evidence type="ECO:0008006" key="3">
    <source>
        <dbReference type="Google" id="ProtNLM"/>
    </source>
</evidence>
<dbReference type="AlphaFoldDB" id="A0A3B0R2N2"/>
<organism evidence="2">
    <name type="scientific">hydrothermal vent metagenome</name>
    <dbReference type="NCBI Taxonomy" id="652676"/>
    <lineage>
        <taxon>unclassified sequences</taxon>
        <taxon>metagenomes</taxon>
        <taxon>ecological metagenomes</taxon>
    </lineage>
</organism>
<feature type="transmembrane region" description="Helical" evidence="1">
    <location>
        <begin position="12"/>
        <end position="39"/>
    </location>
</feature>
<gene>
    <name evidence="2" type="ORF">MNBD_ALPHA08-1047</name>
</gene>
<keyword evidence="1" id="KW-0812">Transmembrane</keyword>
<name>A0A3B0R2N2_9ZZZZ</name>
<sequence length="187" mass="20800">MPQASQAVPDRIKTIAFFAQMAALAGLLIVAIYFSWLIYQAMVNGELADRFLLDQMEQEFAVSSFTIGQRMVIIALFFLHELFGIVALYAAFRLFSGYRRGEIFTLQAARQLRLVGWFLVLLAPVSTLMETAIIAYLTAIANPASVKFDVSLSDGDVYAIVFGLLIVVVGHIMYEAVQLSDENRAFV</sequence>
<evidence type="ECO:0000256" key="1">
    <source>
        <dbReference type="SAM" id="Phobius"/>
    </source>
</evidence>
<dbReference type="Pfam" id="PF11188">
    <property type="entry name" value="DUF2975"/>
    <property type="match status" value="1"/>
</dbReference>
<dbReference type="EMBL" id="UOEC01000005">
    <property type="protein sequence ID" value="VAV86491.1"/>
    <property type="molecule type" value="Genomic_DNA"/>
</dbReference>
<reference evidence="2" key="1">
    <citation type="submission" date="2018-06" db="EMBL/GenBank/DDBJ databases">
        <authorList>
            <person name="Zhirakovskaya E."/>
        </authorList>
    </citation>
    <scope>NUCLEOTIDE SEQUENCE</scope>
</reference>
<evidence type="ECO:0000313" key="2">
    <source>
        <dbReference type="EMBL" id="VAV86491.1"/>
    </source>
</evidence>
<feature type="transmembrane region" description="Helical" evidence="1">
    <location>
        <begin position="115"/>
        <end position="137"/>
    </location>
</feature>
<keyword evidence="1" id="KW-1133">Transmembrane helix</keyword>
<feature type="transmembrane region" description="Helical" evidence="1">
    <location>
        <begin position="72"/>
        <end position="95"/>
    </location>
</feature>
<proteinExistence type="predicted"/>
<keyword evidence="1" id="KW-0472">Membrane</keyword>